<organism evidence="1">
    <name type="scientific">marine sediment metagenome</name>
    <dbReference type="NCBI Taxonomy" id="412755"/>
    <lineage>
        <taxon>unclassified sequences</taxon>
        <taxon>metagenomes</taxon>
        <taxon>ecological metagenomes</taxon>
    </lineage>
</organism>
<comment type="caution">
    <text evidence="1">The sequence shown here is derived from an EMBL/GenBank/DDBJ whole genome shotgun (WGS) entry which is preliminary data.</text>
</comment>
<evidence type="ECO:0000313" key="1">
    <source>
        <dbReference type="EMBL" id="KKN22468.1"/>
    </source>
</evidence>
<reference evidence="1" key="1">
    <citation type="journal article" date="2015" name="Nature">
        <title>Complex archaea that bridge the gap between prokaryotes and eukaryotes.</title>
        <authorList>
            <person name="Spang A."/>
            <person name="Saw J.H."/>
            <person name="Jorgensen S.L."/>
            <person name="Zaremba-Niedzwiedzka K."/>
            <person name="Martijn J."/>
            <person name="Lind A.E."/>
            <person name="van Eijk R."/>
            <person name="Schleper C."/>
            <person name="Guy L."/>
            <person name="Ettema T.J."/>
        </authorList>
    </citation>
    <scope>NUCLEOTIDE SEQUENCE</scope>
</reference>
<accession>A0A0F9RZ96</accession>
<dbReference type="AlphaFoldDB" id="A0A0F9RZ96"/>
<gene>
    <name evidence="1" type="ORF">LCGC14_0914770</name>
</gene>
<name>A0A0F9RZ96_9ZZZZ</name>
<sequence>MKWFIGFAIYFRNGCHLVVKGLSWWNPFRVPYWLMREAIQLFLVILFPNKMLNYESRHSNNECQDD</sequence>
<protein>
    <submittedName>
        <fullName evidence="1">Uncharacterized protein</fullName>
    </submittedName>
</protein>
<dbReference type="EMBL" id="LAZR01003058">
    <property type="protein sequence ID" value="KKN22468.1"/>
    <property type="molecule type" value="Genomic_DNA"/>
</dbReference>
<proteinExistence type="predicted"/>